<dbReference type="AlphaFoldDB" id="A0A0E4FZT8"/>
<gene>
    <name evidence="1" type="ORF">NK6_9018</name>
</gene>
<dbReference type="Proteomes" id="UP000063308">
    <property type="component" value="Chromosome"/>
</dbReference>
<evidence type="ECO:0000313" key="1">
    <source>
        <dbReference type="EMBL" id="BAR62162.1"/>
    </source>
</evidence>
<name>A0A0E4FZT8_9BRAD</name>
<evidence type="ECO:0000313" key="2">
    <source>
        <dbReference type="Proteomes" id="UP000063308"/>
    </source>
</evidence>
<protein>
    <submittedName>
        <fullName evidence="1">Uncharacterized protein</fullName>
    </submittedName>
</protein>
<proteinExistence type="predicted"/>
<dbReference type="RefSeq" id="WP_171901097.1">
    <property type="nucleotide sequence ID" value="NZ_CP126001.1"/>
</dbReference>
<accession>A0A0E4FZT8</accession>
<sequence length="78" mass="9046">MSDIVVNRRRVQQQAIFLVQFQDLANVIQTFPWHERIGLAFDIARSSWLTAALMWSLRSELDPSQHVRKPRADNSIGL</sequence>
<organism evidence="1 2">
    <name type="scientific">Bradyrhizobium diazoefficiens</name>
    <dbReference type="NCBI Taxonomy" id="1355477"/>
    <lineage>
        <taxon>Bacteria</taxon>
        <taxon>Pseudomonadati</taxon>
        <taxon>Pseudomonadota</taxon>
        <taxon>Alphaproteobacteria</taxon>
        <taxon>Hyphomicrobiales</taxon>
        <taxon>Nitrobacteraceae</taxon>
        <taxon>Bradyrhizobium</taxon>
    </lineage>
</organism>
<dbReference type="EMBL" id="AP014685">
    <property type="protein sequence ID" value="BAR62162.1"/>
    <property type="molecule type" value="Genomic_DNA"/>
</dbReference>
<reference evidence="1 2" key="1">
    <citation type="submission" date="2014-11" db="EMBL/GenBank/DDBJ databases">
        <title>Symbiosis island explosion on the genome of extra-slow-growing strains of soybean bradyrhizobia with massive insertion sequences.</title>
        <authorList>
            <person name="Iida T."/>
            <person name="Minamisawa K."/>
        </authorList>
    </citation>
    <scope>NUCLEOTIDE SEQUENCE [LARGE SCALE GENOMIC DNA]</scope>
    <source>
        <strain evidence="1 2">NK6</strain>
    </source>
</reference>